<protein>
    <submittedName>
        <fullName evidence="2">Uncharacterized protein</fullName>
    </submittedName>
</protein>
<feature type="transmembrane region" description="Helical" evidence="1">
    <location>
        <begin position="53"/>
        <end position="72"/>
    </location>
</feature>
<evidence type="ECO:0000256" key="1">
    <source>
        <dbReference type="SAM" id="Phobius"/>
    </source>
</evidence>
<gene>
    <name evidence="2" type="ORF">RB614_31410</name>
</gene>
<evidence type="ECO:0000313" key="2">
    <source>
        <dbReference type="EMBL" id="MDQ7909041.1"/>
    </source>
</evidence>
<name>A0ABU0ZPT4_9ACTN</name>
<keyword evidence="3" id="KW-1185">Reference proteome</keyword>
<dbReference type="RefSeq" id="WP_308716305.1">
    <property type="nucleotide sequence ID" value="NZ_JAVHUY010000037.1"/>
</dbReference>
<keyword evidence="1" id="KW-1133">Transmembrane helix</keyword>
<evidence type="ECO:0000313" key="3">
    <source>
        <dbReference type="Proteomes" id="UP001230908"/>
    </source>
</evidence>
<dbReference type="EMBL" id="JAVHUY010000037">
    <property type="protein sequence ID" value="MDQ7909041.1"/>
    <property type="molecule type" value="Genomic_DNA"/>
</dbReference>
<keyword evidence="1" id="KW-0812">Transmembrane</keyword>
<accession>A0ABU0ZPT4</accession>
<keyword evidence="1" id="KW-0472">Membrane</keyword>
<sequence>MTIVLLALGEWGANLAQVIALPFAIYGTASAIFARREPAAHHAPVGQRKKVVVGAVTLLVGAVLPGLGWLWYDRYTDVNVHVGEAFQLSEQAPATVEPRLSRSGWRGELTFTPTLTAVGSLGDCVLPARLMITPVVDGQHLAVKEARHGTEAAIAIPEGADTVKLQITLVVPPNQGCILTVTLARIVLHRMPW</sequence>
<feature type="transmembrane region" description="Helical" evidence="1">
    <location>
        <begin position="15"/>
        <end position="33"/>
    </location>
</feature>
<proteinExistence type="predicted"/>
<reference evidence="2 3" key="1">
    <citation type="submission" date="2023-08" db="EMBL/GenBank/DDBJ databases">
        <title>Phytohabitans sansha sp. nov., isolated from marine sediment.</title>
        <authorList>
            <person name="Zhao Y."/>
            <person name="Yi K."/>
        </authorList>
    </citation>
    <scope>NUCLEOTIDE SEQUENCE [LARGE SCALE GENOMIC DNA]</scope>
    <source>
        <strain evidence="2 3">ZYX-F-186</strain>
    </source>
</reference>
<dbReference type="Proteomes" id="UP001230908">
    <property type="component" value="Unassembled WGS sequence"/>
</dbReference>
<organism evidence="2 3">
    <name type="scientific">Phytohabitans maris</name>
    <dbReference type="NCBI Taxonomy" id="3071409"/>
    <lineage>
        <taxon>Bacteria</taxon>
        <taxon>Bacillati</taxon>
        <taxon>Actinomycetota</taxon>
        <taxon>Actinomycetes</taxon>
        <taxon>Micromonosporales</taxon>
        <taxon>Micromonosporaceae</taxon>
    </lineage>
</organism>
<comment type="caution">
    <text evidence="2">The sequence shown here is derived from an EMBL/GenBank/DDBJ whole genome shotgun (WGS) entry which is preliminary data.</text>
</comment>